<evidence type="ECO:0000313" key="2">
    <source>
        <dbReference type="EMBL" id="PWN31299.1"/>
    </source>
</evidence>
<dbReference type="InParanoid" id="A0A316V174"/>
<reference evidence="2 3" key="1">
    <citation type="journal article" date="2018" name="Mol. Biol. Evol.">
        <title>Broad Genomic Sampling Reveals a Smut Pathogenic Ancestry of the Fungal Clade Ustilaginomycotina.</title>
        <authorList>
            <person name="Kijpornyongpan T."/>
            <person name="Mondo S.J."/>
            <person name="Barry K."/>
            <person name="Sandor L."/>
            <person name="Lee J."/>
            <person name="Lipzen A."/>
            <person name="Pangilinan J."/>
            <person name="LaButti K."/>
            <person name="Hainaut M."/>
            <person name="Henrissat B."/>
            <person name="Grigoriev I.V."/>
            <person name="Spatafora J.W."/>
            <person name="Aime M.C."/>
        </authorList>
    </citation>
    <scope>NUCLEOTIDE SEQUENCE [LARGE SCALE GENOMIC DNA]</scope>
    <source>
        <strain evidence="2 3">MCA 3882</strain>
    </source>
</reference>
<name>A0A316V174_9BASI</name>
<protein>
    <submittedName>
        <fullName evidence="2">Uncharacterized protein</fullName>
    </submittedName>
</protein>
<accession>A0A316V174</accession>
<keyword evidence="3" id="KW-1185">Reference proteome</keyword>
<sequence>MLRDQQKGLSGIVTQKSGYRELIEGDLPASIQGKTVVVCPKKTTVPVSPQTRKYFERKTGKKEFYFVKLILGFSCPLWDGTSFSAEVSAPLKGVGMSLYSTTLNTWVPISANFRFREVVSRFTVFAGQAAIIARQSRTFDNDHKAPNHTSEAKSDDEEDVPECQISKRTLPLKG</sequence>
<dbReference type="Proteomes" id="UP000245771">
    <property type="component" value="Unassembled WGS sequence"/>
</dbReference>
<feature type="region of interest" description="Disordered" evidence="1">
    <location>
        <begin position="140"/>
        <end position="174"/>
    </location>
</feature>
<dbReference type="RefSeq" id="XP_025351601.1">
    <property type="nucleotide sequence ID" value="XM_025498000.1"/>
</dbReference>
<proteinExistence type="predicted"/>
<dbReference type="AlphaFoldDB" id="A0A316V174"/>
<evidence type="ECO:0000313" key="3">
    <source>
        <dbReference type="Proteomes" id="UP000245771"/>
    </source>
</evidence>
<feature type="compositionally biased region" description="Basic and acidic residues" evidence="1">
    <location>
        <begin position="140"/>
        <end position="153"/>
    </location>
</feature>
<dbReference type="GeneID" id="37019781"/>
<gene>
    <name evidence="2" type="ORF">FA14DRAFT_158847</name>
</gene>
<dbReference type="EMBL" id="KZ819612">
    <property type="protein sequence ID" value="PWN31299.1"/>
    <property type="molecule type" value="Genomic_DNA"/>
</dbReference>
<organism evidence="2 3">
    <name type="scientific">Meira miltonrushii</name>
    <dbReference type="NCBI Taxonomy" id="1280837"/>
    <lineage>
        <taxon>Eukaryota</taxon>
        <taxon>Fungi</taxon>
        <taxon>Dikarya</taxon>
        <taxon>Basidiomycota</taxon>
        <taxon>Ustilaginomycotina</taxon>
        <taxon>Exobasidiomycetes</taxon>
        <taxon>Exobasidiales</taxon>
        <taxon>Brachybasidiaceae</taxon>
        <taxon>Meira</taxon>
    </lineage>
</organism>
<evidence type="ECO:0000256" key="1">
    <source>
        <dbReference type="SAM" id="MobiDB-lite"/>
    </source>
</evidence>